<dbReference type="EMBL" id="CP076448">
    <property type="protein sequence ID" value="QXM24303.1"/>
    <property type="molecule type" value="Genomic_DNA"/>
</dbReference>
<dbReference type="RefSeq" id="WP_218285360.1">
    <property type="nucleotide sequence ID" value="NZ_CP076448.1"/>
</dbReference>
<keyword evidence="3" id="KW-1185">Reference proteome</keyword>
<keyword evidence="2" id="KW-0969">Cilium</keyword>
<dbReference type="Pfam" id="PF07309">
    <property type="entry name" value="FlaF"/>
    <property type="match status" value="1"/>
</dbReference>
<dbReference type="AlphaFoldDB" id="A0A975U2S2"/>
<protein>
    <submittedName>
        <fullName evidence="2">Flagellar biosynthesis regulator FlaF</fullName>
    </submittedName>
</protein>
<organism evidence="2 3">
    <name type="scientific">Elioraea tepida</name>
    <dbReference type="NCBI Taxonomy" id="2843330"/>
    <lineage>
        <taxon>Bacteria</taxon>
        <taxon>Pseudomonadati</taxon>
        <taxon>Pseudomonadota</taxon>
        <taxon>Alphaproteobacteria</taxon>
        <taxon>Acetobacterales</taxon>
        <taxon>Elioraeaceae</taxon>
        <taxon>Elioraea</taxon>
    </lineage>
</organism>
<evidence type="ECO:0000256" key="1">
    <source>
        <dbReference type="SAM" id="MobiDB-lite"/>
    </source>
</evidence>
<evidence type="ECO:0000313" key="3">
    <source>
        <dbReference type="Proteomes" id="UP000694001"/>
    </source>
</evidence>
<keyword evidence="2" id="KW-0966">Cell projection</keyword>
<dbReference type="InterPro" id="IPR010845">
    <property type="entry name" value="FlaF"/>
</dbReference>
<feature type="region of interest" description="Disordered" evidence="1">
    <location>
        <begin position="113"/>
        <end position="135"/>
    </location>
</feature>
<evidence type="ECO:0000313" key="2">
    <source>
        <dbReference type="EMBL" id="QXM24303.1"/>
    </source>
</evidence>
<reference evidence="2" key="1">
    <citation type="submission" date="2021-06" db="EMBL/GenBank/DDBJ databases">
        <title>Elioraea tepida, sp. nov., a moderately thermophilic aerobic anoxygenic phototrophic bacterium isolated from an alkaline siliceous hot spring mat community in Yellowstone National Park, WY, USA.</title>
        <authorList>
            <person name="Saini M.K."/>
            <person name="Yoshida S."/>
            <person name="Sebastian A."/>
            <person name="Hirose S."/>
            <person name="Hara E."/>
            <person name="Tamaki H."/>
            <person name="Soulier N.T."/>
            <person name="Albert I."/>
            <person name="Hanada S."/>
            <person name="Bryant D.A."/>
            <person name="Tank M."/>
        </authorList>
    </citation>
    <scope>NUCLEOTIDE SEQUENCE</scope>
    <source>
        <strain evidence="2">MS-P2</strain>
    </source>
</reference>
<keyword evidence="2" id="KW-0282">Flagellum</keyword>
<accession>A0A975U2S2</accession>
<name>A0A975U2S2_9PROT</name>
<sequence>MSVARYTTAMTATQGPREIELRAFRTVNAMLAGAGDDVTARTKALAKNYELWSLLLADLVHPDNGLPRDLKARLVSLALWSREESDRAIGDAARSLEPLRAVNRDMIEALEAQAKAASAGKPPAQERPASLAATA</sequence>
<dbReference type="KEGG" id="elio:KO353_13780"/>
<proteinExistence type="predicted"/>
<dbReference type="GO" id="GO:0044781">
    <property type="term" value="P:bacterial-type flagellum organization"/>
    <property type="evidence" value="ECO:0007669"/>
    <property type="project" value="InterPro"/>
</dbReference>
<feature type="compositionally biased region" description="Low complexity" evidence="1">
    <location>
        <begin position="113"/>
        <end position="123"/>
    </location>
</feature>
<gene>
    <name evidence="2" type="ORF">KO353_13780</name>
</gene>
<dbReference type="Proteomes" id="UP000694001">
    <property type="component" value="Chromosome"/>
</dbReference>